<dbReference type="Pfam" id="PF02321">
    <property type="entry name" value="OEP"/>
    <property type="match status" value="2"/>
</dbReference>
<protein>
    <submittedName>
        <fullName evidence="9">TolC family protein</fullName>
    </submittedName>
</protein>
<organism evidence="9 10">
    <name type="scientific">Mucilaginibacter calamicampi</name>
    <dbReference type="NCBI Taxonomy" id="1302352"/>
    <lineage>
        <taxon>Bacteria</taxon>
        <taxon>Pseudomonadati</taxon>
        <taxon>Bacteroidota</taxon>
        <taxon>Sphingobacteriia</taxon>
        <taxon>Sphingobacteriales</taxon>
        <taxon>Sphingobacteriaceae</taxon>
        <taxon>Mucilaginibacter</taxon>
    </lineage>
</organism>
<accession>A0ABW2YX97</accession>
<keyword evidence="8" id="KW-0175">Coiled coil</keyword>
<evidence type="ECO:0000256" key="8">
    <source>
        <dbReference type="SAM" id="Coils"/>
    </source>
</evidence>
<dbReference type="Proteomes" id="UP001596958">
    <property type="component" value="Unassembled WGS sequence"/>
</dbReference>
<evidence type="ECO:0000256" key="3">
    <source>
        <dbReference type="ARBA" id="ARBA00022448"/>
    </source>
</evidence>
<keyword evidence="7" id="KW-0998">Cell outer membrane</keyword>
<evidence type="ECO:0000313" key="10">
    <source>
        <dbReference type="Proteomes" id="UP001596958"/>
    </source>
</evidence>
<dbReference type="InterPro" id="IPR003423">
    <property type="entry name" value="OMP_efflux"/>
</dbReference>
<gene>
    <name evidence="9" type="ORF">ACFQZS_12625</name>
</gene>
<evidence type="ECO:0000313" key="9">
    <source>
        <dbReference type="EMBL" id="MFD0750992.1"/>
    </source>
</evidence>
<dbReference type="InterPro" id="IPR051906">
    <property type="entry name" value="TolC-like"/>
</dbReference>
<keyword evidence="3" id="KW-0813">Transport</keyword>
<evidence type="ECO:0000256" key="1">
    <source>
        <dbReference type="ARBA" id="ARBA00004442"/>
    </source>
</evidence>
<dbReference type="PANTHER" id="PTHR30026">
    <property type="entry name" value="OUTER MEMBRANE PROTEIN TOLC"/>
    <property type="match status" value="1"/>
</dbReference>
<keyword evidence="6" id="KW-0472">Membrane</keyword>
<evidence type="ECO:0000256" key="5">
    <source>
        <dbReference type="ARBA" id="ARBA00022692"/>
    </source>
</evidence>
<keyword evidence="10" id="KW-1185">Reference proteome</keyword>
<dbReference type="EMBL" id="JBHTHU010000009">
    <property type="protein sequence ID" value="MFD0750992.1"/>
    <property type="molecule type" value="Genomic_DNA"/>
</dbReference>
<comment type="caution">
    <text evidence="9">The sequence shown here is derived from an EMBL/GenBank/DDBJ whole genome shotgun (WGS) entry which is preliminary data.</text>
</comment>
<dbReference type="Gene3D" id="1.20.1600.10">
    <property type="entry name" value="Outer membrane efflux proteins (OEP)"/>
    <property type="match status" value="1"/>
</dbReference>
<comment type="similarity">
    <text evidence="2">Belongs to the outer membrane factor (OMF) (TC 1.B.17) family.</text>
</comment>
<evidence type="ECO:0000256" key="4">
    <source>
        <dbReference type="ARBA" id="ARBA00022452"/>
    </source>
</evidence>
<evidence type="ECO:0000256" key="2">
    <source>
        <dbReference type="ARBA" id="ARBA00007613"/>
    </source>
</evidence>
<comment type="subcellular location">
    <subcellularLocation>
        <location evidence="1">Cell outer membrane</location>
    </subcellularLocation>
</comment>
<reference evidence="10" key="1">
    <citation type="journal article" date="2019" name="Int. J. Syst. Evol. Microbiol.">
        <title>The Global Catalogue of Microorganisms (GCM) 10K type strain sequencing project: providing services to taxonomists for standard genome sequencing and annotation.</title>
        <authorList>
            <consortium name="The Broad Institute Genomics Platform"/>
            <consortium name="The Broad Institute Genome Sequencing Center for Infectious Disease"/>
            <person name="Wu L."/>
            <person name="Ma J."/>
        </authorList>
    </citation>
    <scope>NUCLEOTIDE SEQUENCE [LARGE SCALE GENOMIC DNA]</scope>
    <source>
        <strain evidence="10">CCUG 63418</strain>
    </source>
</reference>
<keyword evidence="4" id="KW-1134">Transmembrane beta strand</keyword>
<sequence length="463" mass="51143">MGKYAAAQQITDTVLTLQQCLDIGIKNNLMIKQTEAQMEATRIYWQQARENLLPSFNGDASQSFSQGRSLNPFTNGYLEQPITSGNYGLNGSLILSGGLTLQNSIRQTALAYQAGKMDLEQAKNTLTLNLIIAYLQVLSSEDQLEQAKTQLAVSEKQMERADVLNKEGAAPPQTFYDIKGQLAADKVSLITARNAVTGNKLNLLQMLNVPYNNSIRFQRQATDAVTGNYGETAQQIYNLALNNFALVKSGTLKRQSAEKGLKVAKGTLLPTLSLSGGLNTNYSSAAQRSLFVNETVAATGDFIETPAGRQPVYTMKSNYIGQDIGFVDQFRNNYSTNVRVGLRVPILNGFQNRNRIALAKLTLQTARDNEQANQVQLKVNIDQAYANMGAAFERYQLLQAQTEAFTESFRIAEARFNAGASTSVDFLVVKGKLDQTLINLINARYDYLIRTRILDYYQGKLAL</sequence>
<dbReference type="SUPFAM" id="SSF56954">
    <property type="entry name" value="Outer membrane efflux proteins (OEP)"/>
    <property type="match status" value="1"/>
</dbReference>
<dbReference type="PANTHER" id="PTHR30026:SF20">
    <property type="entry name" value="OUTER MEMBRANE PROTEIN TOLC"/>
    <property type="match status" value="1"/>
</dbReference>
<name>A0ABW2YX97_9SPHI</name>
<proteinExistence type="inferred from homology"/>
<keyword evidence="5" id="KW-0812">Transmembrane</keyword>
<evidence type="ECO:0000256" key="6">
    <source>
        <dbReference type="ARBA" id="ARBA00023136"/>
    </source>
</evidence>
<feature type="coiled-coil region" evidence="8">
    <location>
        <begin position="137"/>
        <end position="164"/>
    </location>
</feature>
<evidence type="ECO:0000256" key="7">
    <source>
        <dbReference type="ARBA" id="ARBA00023237"/>
    </source>
</evidence>